<proteinExistence type="predicted"/>
<dbReference type="InterPro" id="IPR036873">
    <property type="entry name" value="Rhodanese-like_dom_sf"/>
</dbReference>
<dbReference type="PROSITE" id="PS50206">
    <property type="entry name" value="RHODANESE_3"/>
    <property type="match status" value="1"/>
</dbReference>
<dbReference type="EMBL" id="CACRUP010000023">
    <property type="protein sequence ID" value="VYU20754.1"/>
    <property type="molecule type" value="Genomic_DNA"/>
</dbReference>
<dbReference type="Pfam" id="PF00581">
    <property type="entry name" value="Rhodanese"/>
    <property type="match status" value="1"/>
</dbReference>
<dbReference type="SUPFAM" id="SSF52821">
    <property type="entry name" value="Rhodanese/Cell cycle control phosphatase"/>
    <property type="match status" value="1"/>
</dbReference>
<protein>
    <submittedName>
        <fullName evidence="2">Molybdopterin biosynthesis protein MoeB</fullName>
    </submittedName>
</protein>
<evidence type="ECO:0000259" key="1">
    <source>
        <dbReference type="PROSITE" id="PS50206"/>
    </source>
</evidence>
<name>A0A6N3CYK1_9FIRM</name>
<dbReference type="InterPro" id="IPR001763">
    <property type="entry name" value="Rhodanese-like_dom"/>
</dbReference>
<evidence type="ECO:0000313" key="2">
    <source>
        <dbReference type="EMBL" id="VYU20754.1"/>
    </source>
</evidence>
<dbReference type="PANTHER" id="PTHR43031">
    <property type="entry name" value="FAD-DEPENDENT OXIDOREDUCTASE"/>
    <property type="match status" value="1"/>
</dbReference>
<reference evidence="2" key="1">
    <citation type="submission" date="2019-11" db="EMBL/GenBank/DDBJ databases">
        <authorList>
            <person name="Feng L."/>
        </authorList>
    </citation>
    <scope>NUCLEOTIDE SEQUENCE</scope>
    <source>
        <strain evidence="2">PgorbachiiLFYP46</strain>
    </source>
</reference>
<sequence length="106" mass="12345">MKYFKTKWGKMREINVNEIDKIKDPYIIDVREESELLETGTIKGAVHIPMMTVPNNLNKIPKDREVYILCRSGRRSYEVAAYLSELGYDVINLEGGILEYKGKLYK</sequence>
<dbReference type="CDD" id="cd00158">
    <property type="entry name" value="RHOD"/>
    <property type="match status" value="1"/>
</dbReference>
<feature type="domain" description="Rhodanese" evidence="1">
    <location>
        <begin position="21"/>
        <end position="105"/>
    </location>
</feature>
<organism evidence="2">
    <name type="scientific">Peptoniphilus gorbachii</name>
    <dbReference type="NCBI Taxonomy" id="411567"/>
    <lineage>
        <taxon>Bacteria</taxon>
        <taxon>Bacillati</taxon>
        <taxon>Bacillota</taxon>
        <taxon>Tissierellia</taxon>
        <taxon>Tissierellales</taxon>
        <taxon>Peptoniphilaceae</taxon>
        <taxon>Peptoniphilus</taxon>
    </lineage>
</organism>
<dbReference type="RefSeq" id="WP_421949845.1">
    <property type="nucleotide sequence ID" value="NZ_CACRUP010000023.1"/>
</dbReference>
<dbReference type="SMART" id="SM00450">
    <property type="entry name" value="RHOD"/>
    <property type="match status" value="1"/>
</dbReference>
<dbReference type="Gene3D" id="3.40.250.10">
    <property type="entry name" value="Rhodanese-like domain"/>
    <property type="match status" value="1"/>
</dbReference>
<gene>
    <name evidence="2" type="ORF">PGLFYP46_00519</name>
</gene>
<accession>A0A6N3CYK1</accession>
<dbReference type="InterPro" id="IPR050229">
    <property type="entry name" value="GlpE_sulfurtransferase"/>
</dbReference>
<dbReference type="AlphaFoldDB" id="A0A6N3CYK1"/>
<dbReference type="PANTHER" id="PTHR43031:SF18">
    <property type="entry name" value="RHODANESE-RELATED SULFURTRANSFERASES"/>
    <property type="match status" value="1"/>
</dbReference>